<sequence length="70" mass="7788">MTTNDFSKLGSVGRPRINAEQTMARFPPGTLARIKALLRPGETVADFMRESVEMEMRRREGPPVGGPDRT</sequence>
<dbReference type="Proteomes" id="UP000244013">
    <property type="component" value="Unassembled WGS sequence"/>
</dbReference>
<dbReference type="AlphaFoldDB" id="A0A2T5TWQ7"/>
<gene>
    <name evidence="1" type="ORF">C8J25_11525</name>
</gene>
<protein>
    <submittedName>
        <fullName evidence="1">Uncharacterized protein</fullName>
    </submittedName>
</protein>
<dbReference type="EMBL" id="QAYE01000015">
    <property type="protein sequence ID" value="PTW43710.1"/>
    <property type="molecule type" value="Genomic_DNA"/>
</dbReference>
<name>A0A2T5TWQ7_9SPHN</name>
<dbReference type="NCBIfam" id="NF041551">
    <property type="entry name" value="YlcI_YnfO_N"/>
    <property type="match status" value="1"/>
</dbReference>
<dbReference type="RefSeq" id="WP_107955909.1">
    <property type="nucleotide sequence ID" value="NZ_QAYE01000015.1"/>
</dbReference>
<proteinExistence type="predicted"/>
<reference evidence="1 2" key="1">
    <citation type="submission" date="2018-04" db="EMBL/GenBank/DDBJ databases">
        <title>Genomic Encyclopedia of Type Strains, Phase III (KMG-III): the genomes of soil and plant-associated and newly described type strains.</title>
        <authorList>
            <person name="Whitman W."/>
        </authorList>
    </citation>
    <scope>NUCLEOTIDE SEQUENCE [LARGE SCALE GENOMIC DNA]</scope>
    <source>
        <strain evidence="1 2">MA-olki</strain>
    </source>
</reference>
<dbReference type="GeneID" id="91007752"/>
<evidence type="ECO:0000313" key="1">
    <source>
        <dbReference type="EMBL" id="PTW43710.1"/>
    </source>
</evidence>
<dbReference type="OrthoDB" id="7474681at2"/>
<comment type="caution">
    <text evidence="1">The sequence shown here is derived from an EMBL/GenBank/DDBJ whole genome shotgun (WGS) entry which is preliminary data.</text>
</comment>
<organism evidence="1 2">
    <name type="scientific">Sphingomonas faeni</name>
    <dbReference type="NCBI Taxonomy" id="185950"/>
    <lineage>
        <taxon>Bacteria</taxon>
        <taxon>Pseudomonadati</taxon>
        <taxon>Pseudomonadota</taxon>
        <taxon>Alphaproteobacteria</taxon>
        <taxon>Sphingomonadales</taxon>
        <taxon>Sphingomonadaceae</taxon>
        <taxon>Sphingomonas</taxon>
    </lineage>
</organism>
<accession>A0A2T5TWQ7</accession>
<evidence type="ECO:0000313" key="2">
    <source>
        <dbReference type="Proteomes" id="UP000244013"/>
    </source>
</evidence>